<keyword evidence="3" id="KW-0560">Oxidoreductase</keyword>
<dbReference type="CDD" id="cd05233">
    <property type="entry name" value="SDR_c"/>
    <property type="match status" value="1"/>
</dbReference>
<dbReference type="Gene3D" id="3.40.50.720">
    <property type="entry name" value="NAD(P)-binding Rossmann-like Domain"/>
    <property type="match status" value="1"/>
</dbReference>
<reference evidence="3 4" key="1">
    <citation type="journal article" date="2012" name="J. Bacteriol.">
        <title>Genome Sequence of the Filamentous Bacterium Fibrisoma limi BUZ 3T.</title>
        <authorList>
            <person name="Filippini M."/>
            <person name="Qi W."/>
            <person name="Jaenicke S."/>
            <person name="Goesmann A."/>
            <person name="Smits T.H."/>
            <person name="Bagheri H.C."/>
        </authorList>
    </citation>
    <scope>NUCLEOTIDE SEQUENCE [LARGE SCALE GENOMIC DNA]</scope>
    <source>
        <strain evidence="4">BUZ 3T</strain>
    </source>
</reference>
<name>I2GFN4_9BACT</name>
<proteinExistence type="inferred from homology"/>
<dbReference type="PRINTS" id="PR00081">
    <property type="entry name" value="GDHRDH"/>
</dbReference>
<evidence type="ECO:0000313" key="3">
    <source>
        <dbReference type="EMBL" id="CCH52709.1"/>
    </source>
</evidence>
<evidence type="ECO:0000256" key="2">
    <source>
        <dbReference type="RuleBase" id="RU000363"/>
    </source>
</evidence>
<evidence type="ECO:0000256" key="1">
    <source>
        <dbReference type="ARBA" id="ARBA00006484"/>
    </source>
</evidence>
<dbReference type="EC" id="1.1.1.100" evidence="3"/>
<keyword evidence="4" id="KW-1185">Reference proteome</keyword>
<accession>I2GFN4</accession>
<dbReference type="InterPro" id="IPR036291">
    <property type="entry name" value="NAD(P)-bd_dom_sf"/>
</dbReference>
<dbReference type="AlphaFoldDB" id="I2GFN4"/>
<comment type="similarity">
    <text evidence="1 2">Belongs to the short-chain dehydrogenases/reductases (SDR) family.</text>
</comment>
<dbReference type="FunFam" id="3.40.50.720:FF:000084">
    <property type="entry name" value="Short-chain dehydrogenase reductase"/>
    <property type="match status" value="1"/>
</dbReference>
<gene>
    <name evidence="3" type="primary">fabG1</name>
    <name evidence="3" type="ORF">BN8_01728</name>
</gene>
<dbReference type="GO" id="GO:0004316">
    <property type="term" value="F:3-oxoacyl-[acyl-carrier-protein] reductase (NADPH) activity"/>
    <property type="evidence" value="ECO:0007669"/>
    <property type="project" value="UniProtKB-EC"/>
</dbReference>
<dbReference type="EMBL" id="CAIT01000005">
    <property type="protein sequence ID" value="CCH52709.1"/>
    <property type="molecule type" value="Genomic_DNA"/>
</dbReference>
<sequence length="292" mass="32342">MVSAGERPLQELLPRVVSILYNQQPNRQMDLQLRQKTALVTGSTAGIGFSIAKKLLAEGTEVIITGRTEQRIQDAIDQLKDQQPEANVRGVAVDFGQTSDIDRLIQQEPEVDILVNNVGIFEPKDFVDISDEDWFRFFTVNVMSGVRLSRHYLPRMLQRNWGRILFISSESGLHIPTEMIHYGTTKTAQLAISRGLAELTTGTDVTVNAVLPGPTYSEGVGEFIRSLARQQQKDEAQVEKEFFQHARPTSILQRFASTDEVANMVVYLSSPLASATNGAAVRVDGGVVRTIA</sequence>
<dbReference type="PANTHER" id="PTHR42879">
    <property type="entry name" value="3-OXOACYL-(ACYL-CARRIER-PROTEIN) REDUCTASE"/>
    <property type="match status" value="1"/>
</dbReference>
<comment type="caution">
    <text evidence="3">The sequence shown here is derived from an EMBL/GenBank/DDBJ whole genome shotgun (WGS) entry which is preliminary data.</text>
</comment>
<organism evidence="3 4">
    <name type="scientific">Fibrisoma limi BUZ 3</name>
    <dbReference type="NCBI Taxonomy" id="1185876"/>
    <lineage>
        <taxon>Bacteria</taxon>
        <taxon>Pseudomonadati</taxon>
        <taxon>Bacteroidota</taxon>
        <taxon>Cytophagia</taxon>
        <taxon>Cytophagales</taxon>
        <taxon>Spirosomataceae</taxon>
        <taxon>Fibrisoma</taxon>
    </lineage>
</organism>
<dbReference type="STRING" id="1185876.BN8_01728"/>
<dbReference type="SUPFAM" id="SSF51735">
    <property type="entry name" value="NAD(P)-binding Rossmann-fold domains"/>
    <property type="match status" value="1"/>
</dbReference>
<dbReference type="eggNOG" id="COG1028">
    <property type="taxonomic scope" value="Bacteria"/>
</dbReference>
<dbReference type="InterPro" id="IPR002347">
    <property type="entry name" value="SDR_fam"/>
</dbReference>
<dbReference type="InterPro" id="IPR050259">
    <property type="entry name" value="SDR"/>
</dbReference>
<evidence type="ECO:0000313" key="4">
    <source>
        <dbReference type="Proteomes" id="UP000009309"/>
    </source>
</evidence>
<dbReference type="Proteomes" id="UP000009309">
    <property type="component" value="Unassembled WGS sequence"/>
</dbReference>
<dbReference type="PRINTS" id="PR00080">
    <property type="entry name" value="SDRFAMILY"/>
</dbReference>
<protein>
    <submittedName>
        <fullName evidence="3">Short-chain dehydrogenase/reductase SDR</fullName>
        <ecNumber evidence="3">1.1.1.100</ecNumber>
    </submittedName>
</protein>
<dbReference type="Pfam" id="PF00106">
    <property type="entry name" value="adh_short"/>
    <property type="match status" value="1"/>
</dbReference>